<keyword evidence="4 8" id="KW-0812">Transmembrane</keyword>
<dbReference type="PANTHER" id="PTHR31563">
    <property type="entry name" value="ION CHANNEL POLLUX-RELATED"/>
    <property type="match status" value="1"/>
</dbReference>
<dbReference type="InterPro" id="IPR003148">
    <property type="entry name" value="RCK_N"/>
</dbReference>
<keyword evidence="6" id="KW-0406">Ion transport</keyword>
<evidence type="ECO:0000259" key="9">
    <source>
        <dbReference type="Pfam" id="PF06241"/>
    </source>
</evidence>
<evidence type="ECO:0000256" key="8">
    <source>
        <dbReference type="SAM" id="Phobius"/>
    </source>
</evidence>
<dbReference type="Pfam" id="PF06241">
    <property type="entry name" value="Castor_Poll_mid"/>
    <property type="match status" value="1"/>
</dbReference>
<dbReference type="GO" id="GO:0006813">
    <property type="term" value="P:potassium ion transport"/>
    <property type="evidence" value="ECO:0007669"/>
    <property type="project" value="InterPro"/>
</dbReference>
<keyword evidence="3" id="KW-0813">Transport</keyword>
<comment type="caution">
    <text evidence="11">The sequence shown here is derived from an EMBL/GenBank/DDBJ whole genome shotgun (WGS) entry which is preliminary data.</text>
</comment>
<gene>
    <name evidence="11" type="ORF">DFP90_10110</name>
</gene>
<dbReference type="Gene3D" id="3.40.50.720">
    <property type="entry name" value="NAD(P)-binding Rossmann-like Domain"/>
    <property type="match status" value="2"/>
</dbReference>
<organism evidence="11 12">
    <name type="scientific">Aestuariispira insulae</name>
    <dbReference type="NCBI Taxonomy" id="1461337"/>
    <lineage>
        <taxon>Bacteria</taxon>
        <taxon>Pseudomonadati</taxon>
        <taxon>Pseudomonadota</taxon>
        <taxon>Alphaproteobacteria</taxon>
        <taxon>Rhodospirillales</taxon>
        <taxon>Kiloniellaceae</taxon>
        <taxon>Aestuariispira</taxon>
    </lineage>
</organism>
<evidence type="ECO:0000259" key="10">
    <source>
        <dbReference type="Pfam" id="PF22614"/>
    </source>
</evidence>
<dbReference type="Pfam" id="PF22614">
    <property type="entry name" value="Slo-like_RCK"/>
    <property type="match status" value="1"/>
</dbReference>
<keyword evidence="12" id="KW-1185">Reference proteome</keyword>
<keyword evidence="7 8" id="KW-0472">Membrane</keyword>
<evidence type="ECO:0000313" key="12">
    <source>
        <dbReference type="Proteomes" id="UP000256845"/>
    </source>
</evidence>
<dbReference type="SUPFAM" id="SSF81324">
    <property type="entry name" value="Voltage-gated potassium channels"/>
    <property type="match status" value="1"/>
</dbReference>
<evidence type="ECO:0000313" key="11">
    <source>
        <dbReference type="EMBL" id="RED53228.1"/>
    </source>
</evidence>
<name>A0A3D9HUR5_9PROT</name>
<reference evidence="11 12" key="1">
    <citation type="submission" date="2018-07" db="EMBL/GenBank/DDBJ databases">
        <title>Genomic Encyclopedia of Type Strains, Phase III (KMG-III): the genomes of soil and plant-associated and newly described type strains.</title>
        <authorList>
            <person name="Whitman W."/>
        </authorList>
    </citation>
    <scope>NUCLEOTIDE SEQUENCE [LARGE SCALE GENOMIC DNA]</scope>
    <source>
        <strain evidence="11 12">CECT 8488</strain>
    </source>
</reference>
<dbReference type="GO" id="GO:0012505">
    <property type="term" value="C:endomembrane system"/>
    <property type="evidence" value="ECO:0007669"/>
    <property type="project" value="UniProtKB-SubCell"/>
</dbReference>
<evidence type="ECO:0000256" key="6">
    <source>
        <dbReference type="ARBA" id="ARBA00023065"/>
    </source>
</evidence>
<accession>A0A3D9HUR5</accession>
<evidence type="ECO:0000256" key="7">
    <source>
        <dbReference type="ARBA" id="ARBA00023136"/>
    </source>
</evidence>
<dbReference type="PANTHER" id="PTHR31563:SF10">
    <property type="entry name" value="ION CHANNEL POLLUX-RELATED"/>
    <property type="match status" value="1"/>
</dbReference>
<feature type="transmembrane region" description="Helical" evidence="8">
    <location>
        <begin position="101"/>
        <end position="123"/>
    </location>
</feature>
<dbReference type="Proteomes" id="UP000256845">
    <property type="component" value="Unassembled WGS sequence"/>
</dbReference>
<dbReference type="EMBL" id="QRDW01000001">
    <property type="protein sequence ID" value="RED53228.1"/>
    <property type="molecule type" value="Genomic_DNA"/>
</dbReference>
<dbReference type="InterPro" id="IPR010420">
    <property type="entry name" value="CASTOR/POLLUX/SYM8_dom"/>
</dbReference>
<comment type="similarity">
    <text evidence="2">Belongs to the castor/pollux (TC 1.A.1.23) family.</text>
</comment>
<dbReference type="InterPro" id="IPR044849">
    <property type="entry name" value="CASTOR/POLLUX/SYM8-like"/>
</dbReference>
<feature type="transmembrane region" description="Helical" evidence="8">
    <location>
        <begin position="33"/>
        <end position="56"/>
    </location>
</feature>
<evidence type="ECO:0000256" key="2">
    <source>
        <dbReference type="ARBA" id="ARBA00008577"/>
    </source>
</evidence>
<keyword evidence="5 8" id="KW-1133">Transmembrane helix</keyword>
<evidence type="ECO:0000256" key="5">
    <source>
        <dbReference type="ARBA" id="ARBA00022989"/>
    </source>
</evidence>
<feature type="domain" description="CASTOR/POLLUX/SYM8 ion channel conserved" evidence="9">
    <location>
        <begin position="292"/>
        <end position="389"/>
    </location>
</feature>
<proteinExistence type="inferred from homology"/>
<evidence type="ECO:0000256" key="4">
    <source>
        <dbReference type="ARBA" id="ARBA00022692"/>
    </source>
</evidence>
<protein>
    <submittedName>
        <fullName evidence="11">Castor and Pollux protein voltage-gated ion channel component</fullName>
    </submittedName>
</protein>
<sequence>MVGLHWFNVMKKILHRSQYRLDRILSKGVMAQLGLLALFAFVTVSIGMTVMFFGLFDPENASVESIHHKSHEDIADAFWWSLTHALDPGTFVSNYGASWQVMLFAFSLTIIGMALFGAFIGLVSAGIHERLRLLDQGIGPVVEEGHILLLGWNNLAPAVISRLVDIAGDARLVVLADRDIEEMRHDLRMSVEIDRNLARRVIFRQGNVVADHELERVSYQKASRIIVLSNERSSLDATANDIDAIKLLLMFADNRRWLETKPHIVAEISDVSNFEIANLAGKYQVPVVTSADLISRIMVQCSRQPDLSAVYFELFSASSNRLLMEHIPECTGMAFGSILNAFGRATPIGVCDILELEDRVVYIPDLNPPADHIIEEHEKIILIASETEAEFTPNGTAFDGLAPVPGEAFDLDRMKQVLILGWNRNIYTSLQLYDDYMAGGEVVVVSSLDENEARTLLDENLPKPLVNISVRVAQENYLKRAVLERYLADSPDAVVILSDDSGDTENPDSRVIMAMVLLQWILETHGMDADPHVIAEILDRSSTHSLEFFQGFEMVVTPDIVSLMLAHIARRNDIRTVVTELLSPNGQEIYLKPFDRYVAEGEAFRFGDLVTRAKQNDEIVWGVVRMTGPDGEKLDNCDVQINPDRTEPIALSQHDRLIVLSR</sequence>
<evidence type="ECO:0000256" key="1">
    <source>
        <dbReference type="ARBA" id="ARBA00004127"/>
    </source>
</evidence>
<comment type="subcellular location">
    <subcellularLocation>
        <location evidence="1">Endomembrane system</location>
        <topology evidence="1">Multi-pass membrane protein</topology>
    </subcellularLocation>
</comment>
<evidence type="ECO:0000256" key="3">
    <source>
        <dbReference type="ARBA" id="ARBA00022448"/>
    </source>
</evidence>
<feature type="domain" description="RCK N-terminal" evidence="10">
    <location>
        <begin position="197"/>
        <end position="246"/>
    </location>
</feature>
<dbReference type="AlphaFoldDB" id="A0A3D9HUR5"/>